<dbReference type="HOGENOM" id="CLU_894279_0_0_1"/>
<dbReference type="InterPro" id="IPR047594">
    <property type="entry name" value="MoaC_bact/euk"/>
</dbReference>
<keyword evidence="5" id="KW-0456">Lyase</keyword>
<protein>
    <recommendedName>
        <fullName evidence="3">cyclic pyranopterin monophosphate synthase</fullName>
        <ecNumber evidence="3">4.6.1.17</ecNumber>
    </recommendedName>
</protein>
<evidence type="ECO:0000256" key="1">
    <source>
        <dbReference type="ARBA" id="ARBA00001637"/>
    </source>
</evidence>
<comment type="pathway">
    <text evidence="2">Cofactor biosynthesis; molybdopterin biosynthesis.</text>
</comment>
<dbReference type="UniPathway" id="UPA00344"/>
<dbReference type="GO" id="GO:0006777">
    <property type="term" value="P:Mo-molybdopterin cofactor biosynthetic process"/>
    <property type="evidence" value="ECO:0007669"/>
    <property type="project" value="UniProtKB-KW"/>
</dbReference>
<dbReference type="InterPro" id="IPR036522">
    <property type="entry name" value="MoaC_sf"/>
</dbReference>
<evidence type="ECO:0000256" key="2">
    <source>
        <dbReference type="ARBA" id="ARBA00005046"/>
    </source>
</evidence>
<keyword evidence="4" id="KW-0501">Molybdenum cofactor biosynthesis</keyword>
<dbReference type="RefSeq" id="XP_007723299.1">
    <property type="nucleotide sequence ID" value="XM_007725109.1"/>
</dbReference>
<feature type="compositionally biased region" description="Basic and acidic residues" evidence="6">
    <location>
        <begin position="274"/>
        <end position="285"/>
    </location>
</feature>
<dbReference type="Pfam" id="PF01967">
    <property type="entry name" value="MoaC"/>
    <property type="match status" value="1"/>
</dbReference>
<dbReference type="eggNOG" id="KOG2876">
    <property type="taxonomic scope" value="Eukaryota"/>
</dbReference>
<name>W9YN46_9EURO</name>
<dbReference type="AlphaFoldDB" id="W9YN46"/>
<dbReference type="SUPFAM" id="SSF55040">
    <property type="entry name" value="Molybdenum cofactor biosynthesis protein C, MoaC"/>
    <property type="match status" value="1"/>
</dbReference>
<feature type="domain" description="Molybdopterin cofactor biosynthesis C (MoaC)" evidence="7">
    <location>
        <begin position="24"/>
        <end position="182"/>
    </location>
</feature>
<feature type="region of interest" description="Disordered" evidence="6">
    <location>
        <begin position="222"/>
        <end position="311"/>
    </location>
</feature>
<dbReference type="EC" id="4.6.1.17" evidence="3"/>
<evidence type="ECO:0000259" key="7">
    <source>
        <dbReference type="Pfam" id="PF01967"/>
    </source>
</evidence>
<dbReference type="GO" id="GO:0061799">
    <property type="term" value="F:cyclic pyranopterin monophosphate synthase activity"/>
    <property type="evidence" value="ECO:0007669"/>
    <property type="project" value="UniProtKB-EC"/>
</dbReference>
<dbReference type="InterPro" id="IPR002820">
    <property type="entry name" value="Mopterin_CF_biosynth-C_dom"/>
</dbReference>
<dbReference type="InterPro" id="IPR050105">
    <property type="entry name" value="MoCo_biosynth_MoaA/MoaC"/>
</dbReference>
<evidence type="ECO:0000313" key="8">
    <source>
        <dbReference type="EMBL" id="EXJ91105.1"/>
    </source>
</evidence>
<reference evidence="8 9" key="1">
    <citation type="submission" date="2013-03" db="EMBL/GenBank/DDBJ databases">
        <title>The Genome Sequence of Capronia coronata CBS 617.96.</title>
        <authorList>
            <consortium name="The Broad Institute Genomics Platform"/>
            <person name="Cuomo C."/>
            <person name="de Hoog S."/>
            <person name="Gorbushina A."/>
            <person name="Walker B."/>
            <person name="Young S.K."/>
            <person name="Zeng Q."/>
            <person name="Gargeya S."/>
            <person name="Fitzgerald M."/>
            <person name="Haas B."/>
            <person name="Abouelleil A."/>
            <person name="Allen A.W."/>
            <person name="Alvarado L."/>
            <person name="Arachchi H.M."/>
            <person name="Berlin A.M."/>
            <person name="Chapman S.B."/>
            <person name="Gainer-Dewar J."/>
            <person name="Goldberg J."/>
            <person name="Griggs A."/>
            <person name="Gujja S."/>
            <person name="Hansen M."/>
            <person name="Howarth C."/>
            <person name="Imamovic A."/>
            <person name="Ireland A."/>
            <person name="Larimer J."/>
            <person name="McCowan C."/>
            <person name="Murphy C."/>
            <person name="Pearson M."/>
            <person name="Poon T.W."/>
            <person name="Priest M."/>
            <person name="Roberts A."/>
            <person name="Saif S."/>
            <person name="Shea T."/>
            <person name="Sisk P."/>
            <person name="Sykes S."/>
            <person name="Wortman J."/>
            <person name="Nusbaum C."/>
            <person name="Birren B."/>
        </authorList>
    </citation>
    <scope>NUCLEOTIDE SEQUENCE [LARGE SCALE GENOMIC DNA]</scope>
    <source>
        <strain evidence="8 9">CBS 617.96</strain>
    </source>
</reference>
<dbReference type="GeneID" id="19159098"/>
<accession>W9YN46</accession>
<dbReference type="EMBL" id="AMWN01000003">
    <property type="protein sequence ID" value="EXJ91105.1"/>
    <property type="molecule type" value="Genomic_DNA"/>
</dbReference>
<evidence type="ECO:0000256" key="6">
    <source>
        <dbReference type="SAM" id="MobiDB-lite"/>
    </source>
</evidence>
<evidence type="ECO:0000256" key="5">
    <source>
        <dbReference type="ARBA" id="ARBA00023239"/>
    </source>
</evidence>
<evidence type="ECO:0000256" key="4">
    <source>
        <dbReference type="ARBA" id="ARBA00023150"/>
    </source>
</evidence>
<evidence type="ECO:0000313" key="9">
    <source>
        <dbReference type="Proteomes" id="UP000019484"/>
    </source>
</evidence>
<comment type="caution">
    <text evidence="8">The sequence shown here is derived from an EMBL/GenBank/DDBJ whole genome shotgun (WGS) entry which is preliminary data.</text>
</comment>
<evidence type="ECO:0000256" key="3">
    <source>
        <dbReference type="ARBA" id="ARBA00012575"/>
    </source>
</evidence>
<dbReference type="Proteomes" id="UP000019484">
    <property type="component" value="Unassembled WGS sequence"/>
</dbReference>
<sequence length="311" mass="33104">MNPSPTKDQPPTLTHLTSTGEVHMVSIAGKTPTARSATATSLLLFSRPETYSALLAARLRKGDALSVARIAGIQAAKKTSDLIPLAHPGLGITAASVRLEPFVGNKLPYPLTKKGLGLDENARPLQGGVLITATVSCEGKTGVEMEAITAASIAGLTMYDMLKAVDKSMVLTETRVIAKSGGKSGDWAWDYHSNKIVKAPEVNEEKEKEKDLERQHQALKDKEIRDRIRAQQSATADDNGMLEGLDSDPTGIATIPDGVDANNTDAKRGSVSADDFRASRRERLARNLAARGSQRVGEALPDRSESGPGKS</sequence>
<gene>
    <name evidence="8" type="ORF">A1O1_04212</name>
</gene>
<dbReference type="CDD" id="cd01420">
    <property type="entry name" value="MoaC_PE"/>
    <property type="match status" value="1"/>
</dbReference>
<dbReference type="OrthoDB" id="429626at2759"/>
<proteinExistence type="predicted"/>
<keyword evidence="9" id="KW-1185">Reference proteome</keyword>
<comment type="catalytic activity">
    <reaction evidence="1">
        <text>(8S)-3',8-cyclo-7,8-dihydroguanosine 5'-triphosphate = cyclic pyranopterin phosphate + diphosphate</text>
        <dbReference type="Rhea" id="RHEA:49580"/>
        <dbReference type="ChEBI" id="CHEBI:33019"/>
        <dbReference type="ChEBI" id="CHEBI:59648"/>
        <dbReference type="ChEBI" id="CHEBI:131766"/>
        <dbReference type="EC" id="4.6.1.17"/>
    </reaction>
</comment>
<dbReference type="Gene3D" id="3.30.70.640">
    <property type="entry name" value="Molybdopterin cofactor biosynthesis C (MoaC) domain"/>
    <property type="match status" value="1"/>
</dbReference>
<dbReference type="GO" id="GO:0061798">
    <property type="term" value="F:GTP 3',8'-cyclase activity"/>
    <property type="evidence" value="ECO:0007669"/>
    <property type="project" value="TreeGrafter"/>
</dbReference>
<dbReference type="PANTHER" id="PTHR22960:SF0">
    <property type="entry name" value="MOLYBDENUM COFACTOR BIOSYNTHESIS PROTEIN 1"/>
    <property type="match status" value="1"/>
</dbReference>
<dbReference type="PANTHER" id="PTHR22960">
    <property type="entry name" value="MOLYBDOPTERIN COFACTOR SYNTHESIS PROTEIN A"/>
    <property type="match status" value="1"/>
</dbReference>
<organism evidence="8 9">
    <name type="scientific">Capronia coronata CBS 617.96</name>
    <dbReference type="NCBI Taxonomy" id="1182541"/>
    <lineage>
        <taxon>Eukaryota</taxon>
        <taxon>Fungi</taxon>
        <taxon>Dikarya</taxon>
        <taxon>Ascomycota</taxon>
        <taxon>Pezizomycotina</taxon>
        <taxon>Eurotiomycetes</taxon>
        <taxon>Chaetothyriomycetidae</taxon>
        <taxon>Chaetothyriales</taxon>
        <taxon>Herpotrichiellaceae</taxon>
        <taxon>Capronia</taxon>
    </lineage>
</organism>
<dbReference type="STRING" id="1182541.W9YN46"/>